<feature type="compositionally biased region" description="Polar residues" evidence="1">
    <location>
        <begin position="82"/>
        <end position="106"/>
    </location>
</feature>
<name>A0A944M778_9GAMM</name>
<dbReference type="Proteomes" id="UP000770889">
    <property type="component" value="Unassembled WGS sequence"/>
</dbReference>
<dbReference type="Pfam" id="PF12094">
    <property type="entry name" value="DUF3570"/>
    <property type="match status" value="1"/>
</dbReference>
<accession>A0A944M778</accession>
<organism evidence="2 3">
    <name type="scientific">Candidatus Thiodiazotropha taylori</name>
    <dbReference type="NCBI Taxonomy" id="2792791"/>
    <lineage>
        <taxon>Bacteria</taxon>
        <taxon>Pseudomonadati</taxon>
        <taxon>Pseudomonadota</taxon>
        <taxon>Gammaproteobacteria</taxon>
        <taxon>Chromatiales</taxon>
        <taxon>Sedimenticolaceae</taxon>
        <taxon>Candidatus Thiodiazotropha</taxon>
    </lineage>
</organism>
<dbReference type="AlphaFoldDB" id="A0A944M778"/>
<sequence>MQLKKQEKIRTALTAATCGLLGVQGTEVAAKEGDWDFDSAILYYSEVDRVSAIEPVVTAQRDFGDERKLNLKMVLDALTGASANGATPSDQPQTFTRPSGEGTYTTDADETPLDDTFKDFRVALSSQWDQPLNRDYKTSFGANFSTEYDYLSLSLNASLSRDFNKRNTTLSAGLSVANDTISPDGDIPIPFSSMVIDRGQAGFDQAFDATREDGEDTKTTVDLIFGVTQVISRQTVMQLSYSLSDASGYLTDPFKIISVVGSDGRPVDYRYENRPDTRLKHGLYWQVKHHFARDILDLSYRLYTDDWDITSHTIDFRYRWMFTPSHFLEPHIRYYAQSEADFYQRFFREGEALPEFASADYRLGELTGITLGLKYGLKLANEQEMNLRLEYYLQSGDSTDNDAPGILSEMELFPDVEAIILQFSYNF</sequence>
<gene>
    <name evidence="2" type="ORF">KME65_07020</name>
</gene>
<feature type="region of interest" description="Disordered" evidence="1">
    <location>
        <begin position="82"/>
        <end position="110"/>
    </location>
</feature>
<reference evidence="2 3" key="1">
    <citation type="submission" date="2021-05" db="EMBL/GenBank/DDBJ databases">
        <title>Genetic and Functional Diversity in Clade A Lucinid endosymbionts from the Bahamas.</title>
        <authorList>
            <person name="Giani N.M."/>
            <person name="Engel A.S."/>
            <person name="Campbell B.J."/>
        </authorList>
    </citation>
    <scope>NUCLEOTIDE SEQUENCE [LARGE SCALE GENOMIC DNA]</scope>
    <source>
        <strain evidence="2">LUC16012Gg_MoonRockCtena</strain>
    </source>
</reference>
<proteinExistence type="predicted"/>
<evidence type="ECO:0000313" key="2">
    <source>
        <dbReference type="EMBL" id="MBT2988701.1"/>
    </source>
</evidence>
<dbReference type="EMBL" id="JAHHGM010000005">
    <property type="protein sequence ID" value="MBT2988701.1"/>
    <property type="molecule type" value="Genomic_DNA"/>
</dbReference>
<evidence type="ECO:0000256" key="1">
    <source>
        <dbReference type="SAM" id="MobiDB-lite"/>
    </source>
</evidence>
<protein>
    <submittedName>
        <fullName evidence="2">DUF3570 domain-containing protein</fullName>
    </submittedName>
</protein>
<comment type="caution">
    <text evidence="2">The sequence shown here is derived from an EMBL/GenBank/DDBJ whole genome shotgun (WGS) entry which is preliminary data.</text>
</comment>
<dbReference type="InterPro" id="IPR021953">
    <property type="entry name" value="DUF3570"/>
</dbReference>
<evidence type="ECO:0000313" key="3">
    <source>
        <dbReference type="Proteomes" id="UP000770889"/>
    </source>
</evidence>